<dbReference type="Pfam" id="PF00753">
    <property type="entry name" value="Lactamase_B"/>
    <property type="match status" value="1"/>
</dbReference>
<dbReference type="AlphaFoldDB" id="A0ABD5S2P0"/>
<organism evidence="2 3">
    <name type="scientific">Halobium palmae</name>
    <dbReference type="NCBI Taxonomy" id="1776492"/>
    <lineage>
        <taxon>Archaea</taxon>
        <taxon>Methanobacteriati</taxon>
        <taxon>Methanobacteriota</taxon>
        <taxon>Stenosarchaea group</taxon>
        <taxon>Halobacteria</taxon>
        <taxon>Halobacteriales</taxon>
        <taxon>Haloferacaceae</taxon>
        <taxon>Halobium</taxon>
    </lineage>
</organism>
<keyword evidence="3" id="KW-1185">Reference proteome</keyword>
<protein>
    <submittedName>
        <fullName evidence="2">MBL fold metallo-hydrolase</fullName>
    </submittedName>
</protein>
<evidence type="ECO:0000313" key="2">
    <source>
        <dbReference type="EMBL" id="MFC6725880.1"/>
    </source>
</evidence>
<reference evidence="2 3" key="1">
    <citation type="journal article" date="2019" name="Int. J. Syst. Evol. Microbiol.">
        <title>The Global Catalogue of Microorganisms (GCM) 10K type strain sequencing project: providing services to taxonomists for standard genome sequencing and annotation.</title>
        <authorList>
            <consortium name="The Broad Institute Genomics Platform"/>
            <consortium name="The Broad Institute Genome Sequencing Center for Infectious Disease"/>
            <person name="Wu L."/>
            <person name="Ma J."/>
        </authorList>
    </citation>
    <scope>NUCLEOTIDE SEQUENCE [LARGE SCALE GENOMIC DNA]</scope>
    <source>
        <strain evidence="2 3">NBRC 111368</strain>
    </source>
</reference>
<dbReference type="Proteomes" id="UP001596328">
    <property type="component" value="Unassembled WGS sequence"/>
</dbReference>
<comment type="caution">
    <text evidence="2">The sequence shown here is derived from an EMBL/GenBank/DDBJ whole genome shotgun (WGS) entry which is preliminary data.</text>
</comment>
<dbReference type="InterPro" id="IPR001279">
    <property type="entry name" value="Metallo-B-lactamas"/>
</dbReference>
<name>A0ABD5S2P0_9EURY</name>
<feature type="non-terminal residue" evidence="2">
    <location>
        <position position="1"/>
    </location>
</feature>
<dbReference type="EMBL" id="JBHSWU010000758">
    <property type="protein sequence ID" value="MFC6725880.1"/>
    <property type="molecule type" value="Genomic_DNA"/>
</dbReference>
<dbReference type="SUPFAM" id="SSF56281">
    <property type="entry name" value="Metallo-hydrolase/oxidoreductase"/>
    <property type="match status" value="1"/>
</dbReference>
<evidence type="ECO:0000313" key="3">
    <source>
        <dbReference type="Proteomes" id="UP001596328"/>
    </source>
</evidence>
<sequence length="113" mass="12484">YPPVDVDLELVGDESFRTRAGPMRVVDTPGHTPGHVSLFFPDENLLLAGDALTCEGGSLEPPKPHFTPDWEEARTSVRKLANFDVDRVVCFHGGVVDADGDDIRRIHEEMAEE</sequence>
<dbReference type="Gene3D" id="3.60.15.10">
    <property type="entry name" value="Ribonuclease Z/Hydroxyacylglutathione hydrolase-like"/>
    <property type="match status" value="1"/>
</dbReference>
<proteinExistence type="predicted"/>
<dbReference type="InterPro" id="IPR050855">
    <property type="entry name" value="NDM-1-like"/>
</dbReference>
<dbReference type="InterPro" id="IPR036866">
    <property type="entry name" value="RibonucZ/Hydroxyglut_hydro"/>
</dbReference>
<accession>A0ABD5S2P0</accession>
<dbReference type="PANTHER" id="PTHR42951:SF15">
    <property type="entry name" value="METALLO-BETA-LACTAMASE SUPERFAMILY PROTEIN"/>
    <property type="match status" value="1"/>
</dbReference>
<feature type="domain" description="Metallo-beta-lactamase" evidence="1">
    <location>
        <begin position="7"/>
        <end position="92"/>
    </location>
</feature>
<evidence type="ECO:0000259" key="1">
    <source>
        <dbReference type="Pfam" id="PF00753"/>
    </source>
</evidence>
<dbReference type="PANTHER" id="PTHR42951">
    <property type="entry name" value="METALLO-BETA-LACTAMASE DOMAIN-CONTAINING"/>
    <property type="match status" value="1"/>
</dbReference>
<gene>
    <name evidence="2" type="ORF">ACFQE1_16205</name>
</gene>